<comment type="caution">
    <text evidence="1">The sequence shown here is derived from an EMBL/GenBank/DDBJ whole genome shotgun (WGS) entry which is preliminary data.</text>
</comment>
<organism evidence="1 2">
    <name type="scientific">Saccharomonospora amisosensis</name>
    <dbReference type="NCBI Taxonomy" id="1128677"/>
    <lineage>
        <taxon>Bacteria</taxon>
        <taxon>Bacillati</taxon>
        <taxon>Actinomycetota</taxon>
        <taxon>Actinomycetes</taxon>
        <taxon>Pseudonocardiales</taxon>
        <taxon>Pseudonocardiaceae</taxon>
        <taxon>Saccharomonospora</taxon>
    </lineage>
</organism>
<proteinExistence type="predicted"/>
<keyword evidence="2" id="KW-1185">Reference proteome</keyword>
<dbReference type="EMBL" id="JAAOYM010000001">
    <property type="protein sequence ID" value="NIJ11581.1"/>
    <property type="molecule type" value="Genomic_DNA"/>
</dbReference>
<evidence type="ECO:0000313" key="2">
    <source>
        <dbReference type="Proteomes" id="UP000545493"/>
    </source>
</evidence>
<dbReference type="InterPro" id="IPR038389">
    <property type="entry name" value="PSMG2_sf"/>
</dbReference>
<evidence type="ECO:0000313" key="1">
    <source>
        <dbReference type="EMBL" id="NIJ11581.1"/>
    </source>
</evidence>
<dbReference type="InterPro" id="IPR019151">
    <property type="entry name" value="Proteasome_assmbl_chaperone_2"/>
</dbReference>
<protein>
    <submittedName>
        <fullName evidence="1">Putative ATP-grasp superfamily ATP-dependent carboligase</fullName>
    </submittedName>
</protein>
<dbReference type="SUPFAM" id="SSF159659">
    <property type="entry name" value="Cgl1923-like"/>
    <property type="match status" value="1"/>
</dbReference>
<name>A0A7X5UP87_9PSEU</name>
<gene>
    <name evidence="1" type="ORF">FHU38_001925</name>
</gene>
<dbReference type="PIRSF" id="PIRSF028754">
    <property type="entry name" value="UCP028754"/>
    <property type="match status" value="1"/>
</dbReference>
<dbReference type="RefSeq" id="WP_167169109.1">
    <property type="nucleotide sequence ID" value="NZ_JAAOYM010000001.1"/>
</dbReference>
<dbReference type="GO" id="GO:0016874">
    <property type="term" value="F:ligase activity"/>
    <property type="evidence" value="ECO:0007669"/>
    <property type="project" value="UniProtKB-KW"/>
</dbReference>
<sequence>MGADPELLYEVDSDVPELAGSVLLYHFDGFIDAGSAGSVLADHLCEELSWRVVARFDADRLVDYRSRRPPMTYSVDRWAEYQAPELTVRLAHDLDGNPLLLLRGPEPDHEWERFADAVGSLVERWGVRLGVNFHGIPMGVPHTRPLGVTAHGTRDELLAGHRSTFGQVRIPGSAAALVELRLGQRGQDVLGFAAHVPHYLAQTRYPAAAVKLLDAVTSATGLRLPGEALREAAARIDAEVDRQVAESTEAADVVAALERQYDTFAAASAEGGNLLADETDMPTGEELASQFERFLAEQRRGDDQGDS</sequence>
<accession>A0A7X5UP87</accession>
<dbReference type="Gene3D" id="1.10.287.100">
    <property type="match status" value="1"/>
</dbReference>
<dbReference type="Gene3D" id="3.40.50.10900">
    <property type="entry name" value="PAC-like subunit"/>
    <property type="match status" value="1"/>
</dbReference>
<dbReference type="Proteomes" id="UP000545493">
    <property type="component" value="Unassembled WGS sequence"/>
</dbReference>
<keyword evidence="1" id="KW-0436">Ligase</keyword>
<dbReference type="AlphaFoldDB" id="A0A7X5UP87"/>
<reference evidence="1 2" key="1">
    <citation type="submission" date="2020-03" db="EMBL/GenBank/DDBJ databases">
        <title>Sequencing the genomes of 1000 actinobacteria strains.</title>
        <authorList>
            <person name="Klenk H.-P."/>
        </authorList>
    </citation>
    <scope>NUCLEOTIDE SEQUENCE [LARGE SCALE GENOMIC DNA]</scope>
    <source>
        <strain evidence="1 2">DSM 45685</strain>
    </source>
</reference>
<dbReference type="InterPro" id="IPR008492">
    <property type="entry name" value="Rv2714-like"/>
</dbReference>
<dbReference type="Pfam" id="PF09754">
    <property type="entry name" value="PAC2"/>
    <property type="match status" value="1"/>
</dbReference>